<dbReference type="Proteomes" id="UP000262320">
    <property type="component" value="Segment"/>
</dbReference>
<proteinExistence type="predicted"/>
<organismHost>
    <name type="scientific">Bacteroides intestinalis</name>
    <dbReference type="NCBI Taxonomy" id="329854"/>
</organismHost>
<sequence length="48" mass="5665">MDNQLKFRETLTVEQFKAAQHVDKIQVKQILRPTSCSSHLVQRLEQLQ</sequence>
<protein>
    <submittedName>
        <fullName evidence="1">Uncharacterized protein</fullName>
    </submittedName>
</protein>
<accession>A0A385DTA0</accession>
<evidence type="ECO:0000313" key="1">
    <source>
        <dbReference type="EMBL" id="AXQ62644.1"/>
    </source>
</evidence>
<keyword evidence="2" id="KW-1185">Reference proteome</keyword>
<name>A0A385DTA0_BPCA1</name>
<evidence type="ECO:0000313" key="2">
    <source>
        <dbReference type="Proteomes" id="UP000262320"/>
    </source>
</evidence>
<dbReference type="EMBL" id="MH675552">
    <property type="protein sequence ID" value="AXQ62644.1"/>
    <property type="molecule type" value="Genomic_DNA"/>
</dbReference>
<gene>
    <name evidence="1" type="ORF">crAss001_1</name>
</gene>
<organism evidence="1 2">
    <name type="scientific">Bacteroides phage crAss001</name>
    <name type="common">Bacteroides phage PhiCrAss001</name>
    <dbReference type="NCBI Taxonomy" id="2301731"/>
    <lineage>
        <taxon>Viruses</taxon>
        <taxon>Duplodnaviria</taxon>
        <taxon>Heunggongvirae</taxon>
        <taxon>Uroviricota</taxon>
        <taxon>Caudoviricetes</taxon>
        <taxon>Crassvirales</taxon>
        <taxon>Steigviridae</taxon>
        <taxon>Asinivirinae</taxon>
        <taxon>Kehishuvirus</taxon>
        <taxon>Kehishuvirus primarius</taxon>
    </lineage>
</organism>
<reference evidence="1 2" key="1">
    <citation type="submission" date="2018-07" db="EMBL/GenBank/DDBJ databases">
        <title>PhiCrAss001, a member of the most abundant bacteriophage family in the human gut, infects Bacteroides.</title>
        <authorList>
            <person name="Shkoporov A.N."/>
            <person name="Khokhlova E.V."/>
            <person name="Fitzgerald C.B."/>
            <person name="Stockdale S.R."/>
            <person name="Draper L.A."/>
            <person name="Ross R.P."/>
            <person name="Hill C."/>
        </authorList>
    </citation>
    <scope>NUCLEOTIDE SEQUENCE [LARGE SCALE GENOMIC DNA]</scope>
    <source>
        <strain evidence="2">crAss001</strain>
    </source>
</reference>